<dbReference type="Gene3D" id="3.10.450.10">
    <property type="match status" value="1"/>
</dbReference>
<keyword evidence="3" id="KW-1185">Reference proteome</keyword>
<proteinExistence type="predicted"/>
<dbReference type="CDD" id="cd00042">
    <property type="entry name" value="CY"/>
    <property type="match status" value="1"/>
</dbReference>
<gene>
    <name evidence="2" type="ORF">L596_028574</name>
</gene>
<dbReference type="OrthoDB" id="110606at2759"/>
<dbReference type="AlphaFoldDB" id="A0A4U5LYV3"/>
<dbReference type="InterPro" id="IPR000010">
    <property type="entry name" value="Cystatin_dom"/>
</dbReference>
<evidence type="ECO:0008006" key="4">
    <source>
        <dbReference type="Google" id="ProtNLM"/>
    </source>
</evidence>
<feature type="chain" id="PRO_5020929913" description="Cystatin domain-containing protein" evidence="1">
    <location>
        <begin position="19"/>
        <end position="104"/>
    </location>
</feature>
<dbReference type="EMBL" id="AZBU02000011">
    <property type="protein sequence ID" value="TKR61470.1"/>
    <property type="molecule type" value="Genomic_DNA"/>
</dbReference>
<dbReference type="Proteomes" id="UP000298663">
    <property type="component" value="Unassembled WGS sequence"/>
</dbReference>
<reference evidence="2 3" key="1">
    <citation type="journal article" date="2015" name="Genome Biol.">
        <title>Comparative genomics of Steinernema reveals deeply conserved gene regulatory networks.</title>
        <authorList>
            <person name="Dillman A.R."/>
            <person name="Macchietto M."/>
            <person name="Porter C.F."/>
            <person name="Rogers A."/>
            <person name="Williams B."/>
            <person name="Antoshechkin I."/>
            <person name="Lee M.M."/>
            <person name="Goodwin Z."/>
            <person name="Lu X."/>
            <person name="Lewis E.E."/>
            <person name="Goodrich-Blair H."/>
            <person name="Stock S.P."/>
            <person name="Adams B.J."/>
            <person name="Sternberg P.W."/>
            <person name="Mortazavi A."/>
        </authorList>
    </citation>
    <scope>NUCLEOTIDE SEQUENCE [LARGE SCALE GENOMIC DNA]</scope>
    <source>
        <strain evidence="2 3">ALL</strain>
    </source>
</reference>
<protein>
    <recommendedName>
        <fullName evidence="4">Cystatin domain-containing protein</fullName>
    </recommendedName>
</protein>
<sequence length="104" mass="11558">MNALPLLFFALILPLVAGKKDLVGGWEDQDPNDPQIKSFASQGLQLKGKSPNGLKIISARSQVVSGIKYDIKFTYDEGGNETHEIVLWSQPWDKEEPLKVSSFK</sequence>
<evidence type="ECO:0000256" key="1">
    <source>
        <dbReference type="SAM" id="SignalP"/>
    </source>
</evidence>
<keyword evidence="1" id="KW-0732">Signal</keyword>
<dbReference type="InterPro" id="IPR046350">
    <property type="entry name" value="Cystatin_sf"/>
</dbReference>
<name>A0A4U5LYV3_STECR</name>
<dbReference type="GO" id="GO:0004869">
    <property type="term" value="F:cysteine-type endopeptidase inhibitor activity"/>
    <property type="evidence" value="ECO:0007669"/>
    <property type="project" value="InterPro"/>
</dbReference>
<dbReference type="SUPFAM" id="SSF54403">
    <property type="entry name" value="Cystatin/monellin"/>
    <property type="match status" value="1"/>
</dbReference>
<evidence type="ECO:0000313" key="3">
    <source>
        <dbReference type="Proteomes" id="UP000298663"/>
    </source>
</evidence>
<accession>A0A4U5LYV3</accession>
<organism evidence="2 3">
    <name type="scientific">Steinernema carpocapsae</name>
    <name type="common">Entomopathogenic nematode</name>
    <dbReference type="NCBI Taxonomy" id="34508"/>
    <lineage>
        <taxon>Eukaryota</taxon>
        <taxon>Metazoa</taxon>
        <taxon>Ecdysozoa</taxon>
        <taxon>Nematoda</taxon>
        <taxon>Chromadorea</taxon>
        <taxon>Rhabditida</taxon>
        <taxon>Tylenchina</taxon>
        <taxon>Panagrolaimomorpha</taxon>
        <taxon>Strongyloidoidea</taxon>
        <taxon>Steinernematidae</taxon>
        <taxon>Steinernema</taxon>
    </lineage>
</organism>
<comment type="caution">
    <text evidence="2">The sequence shown here is derived from an EMBL/GenBank/DDBJ whole genome shotgun (WGS) entry which is preliminary data.</text>
</comment>
<feature type="signal peptide" evidence="1">
    <location>
        <begin position="1"/>
        <end position="18"/>
    </location>
</feature>
<evidence type="ECO:0000313" key="2">
    <source>
        <dbReference type="EMBL" id="TKR61470.1"/>
    </source>
</evidence>
<reference evidence="2 3" key="2">
    <citation type="journal article" date="2019" name="G3 (Bethesda)">
        <title>Hybrid Assembly of the Genome of the Entomopathogenic Nematode Steinernema carpocapsae Identifies the X-Chromosome.</title>
        <authorList>
            <person name="Serra L."/>
            <person name="Macchietto M."/>
            <person name="Macias-Munoz A."/>
            <person name="McGill C.J."/>
            <person name="Rodriguez I.M."/>
            <person name="Rodriguez B."/>
            <person name="Murad R."/>
            <person name="Mortazavi A."/>
        </authorList>
    </citation>
    <scope>NUCLEOTIDE SEQUENCE [LARGE SCALE GENOMIC DNA]</scope>
    <source>
        <strain evidence="2 3">ALL</strain>
    </source>
</reference>